<dbReference type="Gene3D" id="1.10.150.50">
    <property type="entry name" value="Transcription Factor, Ets-1"/>
    <property type="match status" value="1"/>
</dbReference>
<name>A0ABY6KVC0_9ARAC</name>
<feature type="compositionally biased region" description="Basic and acidic residues" evidence="1">
    <location>
        <begin position="377"/>
        <end position="386"/>
    </location>
</feature>
<proteinExistence type="predicted"/>
<feature type="compositionally biased region" description="Basic and acidic residues" evidence="1">
    <location>
        <begin position="338"/>
        <end position="348"/>
    </location>
</feature>
<evidence type="ECO:0000256" key="1">
    <source>
        <dbReference type="SAM" id="MobiDB-lite"/>
    </source>
</evidence>
<gene>
    <name evidence="2" type="ORF">LAZ67_9000571</name>
</gene>
<feature type="region of interest" description="Disordered" evidence="1">
    <location>
        <begin position="319"/>
        <end position="348"/>
    </location>
</feature>
<organism evidence="2 3">
    <name type="scientific">Cordylochernes scorpioides</name>
    <dbReference type="NCBI Taxonomy" id="51811"/>
    <lineage>
        <taxon>Eukaryota</taxon>
        <taxon>Metazoa</taxon>
        <taxon>Ecdysozoa</taxon>
        <taxon>Arthropoda</taxon>
        <taxon>Chelicerata</taxon>
        <taxon>Arachnida</taxon>
        <taxon>Pseudoscorpiones</taxon>
        <taxon>Cheliferoidea</taxon>
        <taxon>Chernetidae</taxon>
        <taxon>Cordylochernes</taxon>
    </lineage>
</organism>
<dbReference type="EMBL" id="CP092871">
    <property type="protein sequence ID" value="UYV71822.1"/>
    <property type="molecule type" value="Genomic_DNA"/>
</dbReference>
<dbReference type="PANTHER" id="PTHR24155">
    <property type="entry name" value="OSTEOCLAST-STIMULATING FACTOR 1"/>
    <property type="match status" value="1"/>
</dbReference>
<evidence type="ECO:0008006" key="4">
    <source>
        <dbReference type="Google" id="ProtNLM"/>
    </source>
</evidence>
<keyword evidence="3" id="KW-1185">Reference proteome</keyword>
<dbReference type="Proteomes" id="UP001235939">
    <property type="component" value="Chromosome 09"/>
</dbReference>
<evidence type="ECO:0000313" key="3">
    <source>
        <dbReference type="Proteomes" id="UP001235939"/>
    </source>
</evidence>
<reference evidence="2 3" key="1">
    <citation type="submission" date="2022-01" db="EMBL/GenBank/DDBJ databases">
        <title>A chromosomal length assembly of Cordylochernes scorpioides.</title>
        <authorList>
            <person name="Zeh D."/>
            <person name="Zeh J."/>
        </authorList>
    </citation>
    <scope>NUCLEOTIDE SEQUENCE [LARGE SCALE GENOMIC DNA]</scope>
    <source>
        <strain evidence="2">IN4F17</strain>
        <tissue evidence="2">Whole Body</tissue>
    </source>
</reference>
<dbReference type="InterPro" id="IPR013761">
    <property type="entry name" value="SAM/pointed_sf"/>
</dbReference>
<sequence>MPTISRMTPELQEHVCVQDLTAIGITKPNHRRKLKAEIGRLNITDGIPDYKPHSTLSAGHQKKMMLAIKRIEDLSKRPSQVAEMFPSPARPSTLACYHLQGQEVPIATHRSGPASPSTTTPELKTFQAPPSLPFYPNQSVVAVNFLEHSVGFSGTFLPVEGEQQNFPQMGTFWLGNHHFPRAPEIFHDLNFSKTPHMLMPLHVVQAMIIMISSHRGHSLESLDMDDSVSTLMHSTDSWYDALGGWRHYETDNELVIHEGTASLHRPKGLIKPKPVAKIAAKTRPIETSSDILKNLNIEAPPTLKSTAEWQHSTSQLYGTLRKRNQPPPPPPKRTHSIKSTDPRSLDEMKDEAFATCVKGLTSRFNMASQDEEVPSESAKDLPDLSKLRQRRKDSSDSLVSIASTDSNSLPFANENVGTIKQRTAKPFSSLESCSLRRSSHSSSASLQIFNFF</sequence>
<feature type="region of interest" description="Disordered" evidence="1">
    <location>
        <begin position="367"/>
        <end position="401"/>
    </location>
</feature>
<evidence type="ECO:0000313" key="2">
    <source>
        <dbReference type="EMBL" id="UYV71822.1"/>
    </source>
</evidence>
<dbReference type="PANTHER" id="PTHR24155:SF11">
    <property type="entry name" value="CASKIN, ISOFORM B"/>
    <property type="match status" value="1"/>
</dbReference>
<protein>
    <recommendedName>
        <fullName evidence="4">SAM domain-containing protein</fullName>
    </recommendedName>
</protein>
<accession>A0ABY6KVC0</accession>